<accession>A0ACB0FL49</accession>
<evidence type="ECO:0000313" key="2">
    <source>
        <dbReference type="Proteomes" id="UP001162501"/>
    </source>
</evidence>
<evidence type="ECO:0000313" key="1">
    <source>
        <dbReference type="EMBL" id="CAI9713394.1"/>
    </source>
</evidence>
<dbReference type="EMBL" id="OX596092">
    <property type="protein sequence ID" value="CAI9713394.1"/>
    <property type="molecule type" value="Genomic_DNA"/>
</dbReference>
<dbReference type="Proteomes" id="UP001162501">
    <property type="component" value="Chromosome 8"/>
</dbReference>
<gene>
    <name evidence="1" type="ORF">MRATA1EN3_LOCUS24607</name>
</gene>
<protein>
    <submittedName>
        <fullName evidence="1">Uncharacterized protein</fullName>
    </submittedName>
</protein>
<name>A0ACB0FL49_RANTA</name>
<reference evidence="1" key="1">
    <citation type="submission" date="2023-05" db="EMBL/GenBank/DDBJ databases">
        <authorList>
            <consortium name="ELIXIR-Norway"/>
        </authorList>
    </citation>
    <scope>NUCLEOTIDE SEQUENCE</scope>
</reference>
<organism evidence="1 2">
    <name type="scientific">Rangifer tarandus platyrhynchus</name>
    <name type="common">Svalbard reindeer</name>
    <dbReference type="NCBI Taxonomy" id="3082113"/>
    <lineage>
        <taxon>Eukaryota</taxon>
        <taxon>Metazoa</taxon>
        <taxon>Chordata</taxon>
        <taxon>Craniata</taxon>
        <taxon>Vertebrata</taxon>
        <taxon>Euteleostomi</taxon>
        <taxon>Mammalia</taxon>
        <taxon>Eutheria</taxon>
        <taxon>Laurasiatheria</taxon>
        <taxon>Artiodactyla</taxon>
        <taxon>Ruminantia</taxon>
        <taxon>Pecora</taxon>
        <taxon>Cervidae</taxon>
        <taxon>Odocoileinae</taxon>
        <taxon>Rangifer</taxon>
    </lineage>
</organism>
<proteinExistence type="predicted"/>
<sequence>MAVHAPLPGRGEEGWPRGAASEDLEVSPAPFPLALGKQRKMEAGVGRGGGKAERSGGRRRPEREKWVAKREGRRRRRRGRPRPGRTAGRGIPAEQAAGGMEPGRPGASQRKGRARRSRYLCGRSERPRGSRVLQQLHLDLLRHRRRRCGRRLGHVALDHWRKVGREPAASPAAPRPTPPGGGSPPPFPASPLPGPPGGSRRSGRGARPGQVETRGSGSRAAGALAGRAPSGHGSCRRLGRSSPRGRALRPRERRGRRVGRRE</sequence>